<reference evidence="2" key="1">
    <citation type="submission" date="2015-12" db="EMBL/GenBank/DDBJ databases">
        <title>Update maize B73 reference genome by single molecule sequencing technologies.</title>
        <authorList>
            <consortium name="Maize Genome Sequencing Project"/>
            <person name="Ware D."/>
        </authorList>
    </citation>
    <scope>NUCLEOTIDE SEQUENCE [LARGE SCALE GENOMIC DNA]</scope>
    <source>
        <strain evidence="2">cv. B73</strain>
    </source>
</reference>
<dbReference type="AlphaFoldDB" id="A0A804M0Z6"/>
<name>A0A804M0Z6_MAIZE</name>
<dbReference type="InParanoid" id="A0A804M0Z6"/>
<reference evidence="1" key="3">
    <citation type="submission" date="2021-05" db="UniProtKB">
        <authorList>
            <consortium name="EnsemblPlants"/>
        </authorList>
    </citation>
    <scope>IDENTIFICATION</scope>
    <source>
        <strain evidence="1">cv. B73</strain>
    </source>
</reference>
<evidence type="ECO:0000313" key="1">
    <source>
        <dbReference type="EnsemblPlants" id="Zm00001eb051010_P001"/>
    </source>
</evidence>
<reference evidence="1" key="2">
    <citation type="submission" date="2019-07" db="EMBL/GenBank/DDBJ databases">
        <authorList>
            <person name="Seetharam A."/>
            <person name="Woodhouse M."/>
            <person name="Cannon E."/>
        </authorList>
    </citation>
    <scope>NUCLEOTIDE SEQUENCE [LARGE SCALE GENOMIC DNA]</scope>
    <source>
        <strain evidence="1">cv. B73</strain>
    </source>
</reference>
<protein>
    <submittedName>
        <fullName evidence="1">Uncharacterized protein</fullName>
    </submittedName>
</protein>
<evidence type="ECO:0000313" key="2">
    <source>
        <dbReference type="Proteomes" id="UP000007305"/>
    </source>
</evidence>
<sequence>MEISAKPIDVVHEIFLVICLLPHQGSKLMVKLWRIGLTHPLDPDVRRYGAYDCGKRQVIVAVDNILAFLWLSSAPPSCDLQNRPQGSLRISVIIEGLSRFPMGPAEVGLAAQEDFGTVPGEFWAGFCPQP</sequence>
<accession>A0A804M0Z6</accession>
<dbReference type="Gramene" id="Zm00001eb051010_T001">
    <property type="protein sequence ID" value="Zm00001eb051010_P001"/>
    <property type="gene ID" value="Zm00001eb051010"/>
</dbReference>
<organism evidence="1 2">
    <name type="scientific">Zea mays</name>
    <name type="common">Maize</name>
    <dbReference type="NCBI Taxonomy" id="4577"/>
    <lineage>
        <taxon>Eukaryota</taxon>
        <taxon>Viridiplantae</taxon>
        <taxon>Streptophyta</taxon>
        <taxon>Embryophyta</taxon>
        <taxon>Tracheophyta</taxon>
        <taxon>Spermatophyta</taxon>
        <taxon>Magnoliopsida</taxon>
        <taxon>Liliopsida</taxon>
        <taxon>Poales</taxon>
        <taxon>Poaceae</taxon>
        <taxon>PACMAD clade</taxon>
        <taxon>Panicoideae</taxon>
        <taxon>Andropogonodae</taxon>
        <taxon>Andropogoneae</taxon>
        <taxon>Tripsacinae</taxon>
        <taxon>Zea</taxon>
    </lineage>
</organism>
<keyword evidence="2" id="KW-1185">Reference proteome</keyword>
<dbReference type="Proteomes" id="UP000007305">
    <property type="component" value="Chromosome 1"/>
</dbReference>
<dbReference type="EnsemblPlants" id="Zm00001eb051010_T001">
    <property type="protein sequence ID" value="Zm00001eb051010_P001"/>
    <property type="gene ID" value="Zm00001eb051010"/>
</dbReference>
<proteinExistence type="predicted"/>